<evidence type="ECO:0000313" key="3">
    <source>
        <dbReference type="EMBL" id="RBQ29010.1"/>
    </source>
</evidence>
<keyword evidence="4" id="KW-1185">Reference proteome</keyword>
<feature type="chain" id="PRO_5016645589" evidence="2">
    <location>
        <begin position="20"/>
        <end position="121"/>
    </location>
</feature>
<dbReference type="AlphaFoldDB" id="A0A366MTS6"/>
<feature type="signal peptide" evidence="2">
    <location>
        <begin position="1"/>
        <end position="19"/>
    </location>
</feature>
<dbReference type="InterPro" id="IPR016052">
    <property type="entry name" value="YgiW/YdeI"/>
</dbReference>
<dbReference type="Proteomes" id="UP000252669">
    <property type="component" value="Unassembled WGS sequence"/>
</dbReference>
<gene>
    <name evidence="3" type="ORF">CRU91_06460</name>
</gene>
<dbReference type="Gene3D" id="2.40.50.200">
    <property type="entry name" value="Bacterial OB-fold"/>
    <property type="match status" value="1"/>
</dbReference>
<sequence>MKKSFILSSLLLASTTVFAEFVSTTQNQQGGFTGPSISKTTVEEAKTFKDDMPVVLEGNIVEHLGKDKYLFRDQTGDITIEIDHDDWKGVQVSPKDSVTIYGEVDKDWNSLEIDVDSVVKK</sequence>
<proteinExistence type="predicted"/>
<name>A0A366MTS6_9BACT</name>
<dbReference type="InterPro" id="IPR005220">
    <property type="entry name" value="CarO-like"/>
</dbReference>
<evidence type="ECO:0000313" key="4">
    <source>
        <dbReference type="Proteomes" id="UP000252669"/>
    </source>
</evidence>
<dbReference type="Pfam" id="PF04076">
    <property type="entry name" value="BOF"/>
    <property type="match status" value="1"/>
</dbReference>
<reference evidence="3 4" key="1">
    <citation type="submission" date="2017-10" db="EMBL/GenBank/DDBJ databases">
        <title>Genomics of the genus Arcobacter.</title>
        <authorList>
            <person name="Perez-Cataluna A."/>
            <person name="Figueras M.J."/>
        </authorList>
    </citation>
    <scope>NUCLEOTIDE SEQUENCE [LARGE SCALE GENOMIC DNA]</scope>
    <source>
        <strain evidence="3 4">CECT 9230</strain>
    </source>
</reference>
<dbReference type="PANTHER" id="PTHR36571:SF1">
    <property type="entry name" value="PROTEIN YGIW"/>
    <property type="match status" value="1"/>
</dbReference>
<protein>
    <submittedName>
        <fullName evidence="3">TIGR00156 family protein</fullName>
    </submittedName>
</protein>
<dbReference type="SUPFAM" id="SSF101756">
    <property type="entry name" value="Hypothetical protein YgiW"/>
    <property type="match status" value="1"/>
</dbReference>
<evidence type="ECO:0000256" key="1">
    <source>
        <dbReference type="ARBA" id="ARBA00022729"/>
    </source>
</evidence>
<dbReference type="NCBIfam" id="TIGR00156">
    <property type="entry name" value="YgiW/YdeI family stress tolerance OB fold protein"/>
    <property type="match status" value="1"/>
</dbReference>
<comment type="caution">
    <text evidence="3">The sequence shown here is derived from an EMBL/GenBank/DDBJ whole genome shotgun (WGS) entry which is preliminary data.</text>
</comment>
<dbReference type="NCBIfam" id="NF033674">
    <property type="entry name" value="stress_OB_fold"/>
    <property type="match status" value="1"/>
</dbReference>
<evidence type="ECO:0000256" key="2">
    <source>
        <dbReference type="SAM" id="SignalP"/>
    </source>
</evidence>
<keyword evidence="1 2" id="KW-0732">Signal</keyword>
<accession>A0A366MTS6</accession>
<dbReference type="RefSeq" id="WP_113894407.1">
    <property type="nucleotide sequence ID" value="NZ_JANJGA010000005.1"/>
</dbReference>
<dbReference type="OrthoDB" id="6650354at2"/>
<dbReference type="InterPro" id="IPR036700">
    <property type="entry name" value="BOBF_sf"/>
</dbReference>
<organism evidence="3 4">
    <name type="scientific">Aliarcobacter vitoriensis</name>
    <dbReference type="NCBI Taxonomy" id="2011099"/>
    <lineage>
        <taxon>Bacteria</taxon>
        <taxon>Pseudomonadati</taxon>
        <taxon>Campylobacterota</taxon>
        <taxon>Epsilonproteobacteria</taxon>
        <taxon>Campylobacterales</taxon>
        <taxon>Arcobacteraceae</taxon>
        <taxon>Aliarcobacter</taxon>
    </lineage>
</organism>
<dbReference type="EMBL" id="PDKB01000009">
    <property type="protein sequence ID" value="RBQ29010.1"/>
    <property type="molecule type" value="Genomic_DNA"/>
</dbReference>
<dbReference type="PANTHER" id="PTHR36571">
    <property type="entry name" value="PROTEIN YGIW"/>
    <property type="match status" value="1"/>
</dbReference>